<dbReference type="PANTHER" id="PTHR45953">
    <property type="entry name" value="IDURONATE 2-SULFATASE"/>
    <property type="match status" value="1"/>
</dbReference>
<dbReference type="Pfam" id="PF00884">
    <property type="entry name" value="Sulfatase"/>
    <property type="match status" value="1"/>
</dbReference>
<evidence type="ECO:0000256" key="1">
    <source>
        <dbReference type="ARBA" id="ARBA00022723"/>
    </source>
</evidence>
<gene>
    <name evidence="4" type="ORF">METZ01_LOCUS28803</name>
</gene>
<proteinExistence type="predicted"/>
<dbReference type="InterPro" id="IPR017850">
    <property type="entry name" value="Alkaline_phosphatase_core_sf"/>
</dbReference>
<dbReference type="PANTHER" id="PTHR45953:SF1">
    <property type="entry name" value="IDURONATE 2-SULFATASE"/>
    <property type="match status" value="1"/>
</dbReference>
<dbReference type="AlphaFoldDB" id="A0A381QC19"/>
<dbReference type="Gene3D" id="3.40.720.10">
    <property type="entry name" value="Alkaline Phosphatase, subunit A"/>
    <property type="match status" value="1"/>
</dbReference>
<evidence type="ECO:0000313" key="4">
    <source>
        <dbReference type="EMBL" id="SUZ75949.1"/>
    </source>
</evidence>
<name>A0A381QC19_9ZZZZ</name>
<sequence length="533" mass="59373">MVPSLPWVGNDDRVTNVLFFITDQQRADHVGFMGNDIVRTPSLDAIAQRGMVFDDGWVANPICMPNRSSIMTGRLPSAHGCIFNDRSLDWNANTFVRRFRAAGYRTGLLGKSHLQHGPSRNSVIPVPSSGMLATSHHLPGWDQLEDFENYANGNVPDIEDYYGFDHVEFALEHGSSVLGHHLAWALRQGGRSEDLVVPMTEEAPGLDRSERWWQIYRAPYDPKFHSTSFVADRTIAFIEDSVAQKKPFLAWASFPDPHHPMAPPGLWFDQHDPNHMPLPDSIDDPPDHMAQHLREAHSRHPSDQRFWVQPCGVVGDHGLVRESIAATYGMIEMIDDAIGRVVSTLDQLEQTDDTIIVFTSDHGDMMGEHGLMLKGYMPFRGTQQVPLLISAPSLPAGRSDSLACSMDLGPTLMELCGVDSYDGIQGVSLAPILKNPSARVRDHVLIEDDFPDFLASRTSTPSKTRTLVTEDVRYTRNSDGHEMMYDKIADREERNELAATDLPRRGQMLELLTDALIASADAARGTPTDPNYS</sequence>
<dbReference type="SUPFAM" id="SSF53649">
    <property type="entry name" value="Alkaline phosphatase-like"/>
    <property type="match status" value="1"/>
</dbReference>
<keyword evidence="1" id="KW-0479">Metal-binding</keyword>
<dbReference type="GO" id="GO:0005737">
    <property type="term" value="C:cytoplasm"/>
    <property type="evidence" value="ECO:0007669"/>
    <property type="project" value="TreeGrafter"/>
</dbReference>
<evidence type="ECO:0000256" key="2">
    <source>
        <dbReference type="ARBA" id="ARBA00022801"/>
    </source>
</evidence>
<dbReference type="InterPro" id="IPR000917">
    <property type="entry name" value="Sulfatase_N"/>
</dbReference>
<accession>A0A381QC19</accession>
<dbReference type="GO" id="GO:0046872">
    <property type="term" value="F:metal ion binding"/>
    <property type="evidence" value="ECO:0007669"/>
    <property type="project" value="UniProtKB-KW"/>
</dbReference>
<protein>
    <recommendedName>
        <fullName evidence="3">Sulfatase N-terminal domain-containing protein</fullName>
    </recommendedName>
</protein>
<dbReference type="GO" id="GO:0008484">
    <property type="term" value="F:sulfuric ester hydrolase activity"/>
    <property type="evidence" value="ECO:0007669"/>
    <property type="project" value="TreeGrafter"/>
</dbReference>
<organism evidence="4">
    <name type="scientific">marine metagenome</name>
    <dbReference type="NCBI Taxonomy" id="408172"/>
    <lineage>
        <taxon>unclassified sequences</taxon>
        <taxon>metagenomes</taxon>
        <taxon>ecological metagenomes</taxon>
    </lineage>
</organism>
<feature type="domain" description="Sulfatase N-terminal" evidence="3">
    <location>
        <begin position="16"/>
        <end position="418"/>
    </location>
</feature>
<reference evidence="4" key="1">
    <citation type="submission" date="2018-05" db="EMBL/GenBank/DDBJ databases">
        <authorList>
            <person name="Lanie J.A."/>
            <person name="Ng W.-L."/>
            <person name="Kazmierczak K.M."/>
            <person name="Andrzejewski T.M."/>
            <person name="Davidsen T.M."/>
            <person name="Wayne K.J."/>
            <person name="Tettelin H."/>
            <person name="Glass J.I."/>
            <person name="Rusch D."/>
            <person name="Podicherti R."/>
            <person name="Tsui H.-C.T."/>
            <person name="Winkler M.E."/>
        </authorList>
    </citation>
    <scope>NUCLEOTIDE SEQUENCE</scope>
</reference>
<dbReference type="EMBL" id="UINC01001261">
    <property type="protein sequence ID" value="SUZ75949.1"/>
    <property type="molecule type" value="Genomic_DNA"/>
</dbReference>
<evidence type="ECO:0000259" key="3">
    <source>
        <dbReference type="Pfam" id="PF00884"/>
    </source>
</evidence>
<keyword evidence="2" id="KW-0378">Hydrolase</keyword>